<organism evidence="2">
    <name type="scientific">marine sediment metagenome</name>
    <dbReference type="NCBI Taxonomy" id="412755"/>
    <lineage>
        <taxon>unclassified sequences</taxon>
        <taxon>metagenomes</taxon>
        <taxon>ecological metagenomes</taxon>
    </lineage>
</organism>
<gene>
    <name evidence="2" type="ORF">LCGC14_0884700</name>
</gene>
<comment type="caution">
    <text evidence="2">The sequence shown here is derived from an EMBL/GenBank/DDBJ whole genome shotgun (WGS) entry which is preliminary data.</text>
</comment>
<sequence>MEENVKLAINELQVALGCIDTFKKKENWKILGFEIAIHNAILILKREDRLKMNKKYKMRELIKKAEKIQHESKSLIKELEFLIELEE</sequence>
<reference evidence="2" key="1">
    <citation type="journal article" date="2015" name="Nature">
        <title>Complex archaea that bridge the gap between prokaryotes and eukaryotes.</title>
        <authorList>
            <person name="Spang A."/>
            <person name="Saw J.H."/>
            <person name="Jorgensen S.L."/>
            <person name="Zaremba-Niedzwiedzka K."/>
            <person name="Martijn J."/>
            <person name="Lind A.E."/>
            <person name="van Eijk R."/>
            <person name="Schleper C."/>
            <person name="Guy L."/>
            <person name="Ettema T.J."/>
        </authorList>
    </citation>
    <scope>NUCLEOTIDE SEQUENCE</scope>
</reference>
<dbReference type="EMBL" id="LAZR01002802">
    <property type="protein sequence ID" value="KKN25438.1"/>
    <property type="molecule type" value="Genomic_DNA"/>
</dbReference>
<dbReference type="AlphaFoldDB" id="A0A0F9S7V3"/>
<keyword evidence="1" id="KW-0175">Coiled coil</keyword>
<protein>
    <submittedName>
        <fullName evidence="2">Uncharacterized protein</fullName>
    </submittedName>
</protein>
<proteinExistence type="predicted"/>
<accession>A0A0F9S7V3</accession>
<feature type="coiled-coil region" evidence="1">
    <location>
        <begin position="58"/>
        <end position="85"/>
    </location>
</feature>
<evidence type="ECO:0000256" key="1">
    <source>
        <dbReference type="SAM" id="Coils"/>
    </source>
</evidence>
<evidence type="ECO:0000313" key="2">
    <source>
        <dbReference type="EMBL" id="KKN25438.1"/>
    </source>
</evidence>
<name>A0A0F9S7V3_9ZZZZ</name>